<accession>A0A6J5NVQ7</accession>
<organism evidence="1">
    <name type="scientific">uncultured Caudovirales phage</name>
    <dbReference type="NCBI Taxonomy" id="2100421"/>
    <lineage>
        <taxon>Viruses</taxon>
        <taxon>Duplodnaviria</taxon>
        <taxon>Heunggongvirae</taxon>
        <taxon>Uroviricota</taxon>
        <taxon>Caudoviricetes</taxon>
        <taxon>Peduoviridae</taxon>
        <taxon>Maltschvirus</taxon>
        <taxon>Maltschvirus maltsch</taxon>
    </lineage>
</organism>
<sequence length="138" mass="13950">MPTASYVKYTAAIEPLLEGINAGSDAWKVALAATVNVADTTFTPGTTDLATAGGYTAGGNAAAVSSAAQTAGTYKLVLSSPSTWTATGAGFTFRYAILWDSTTSTPVAYWDYGSSQAVAAGETVTVTLDATNGVFQAT</sequence>
<name>A0A6J5NVQ7_9CAUD</name>
<protein>
    <submittedName>
        <fullName evidence="1">Uncharacterized protein</fullName>
    </submittedName>
</protein>
<reference evidence="1" key="1">
    <citation type="submission" date="2020-04" db="EMBL/GenBank/DDBJ databases">
        <authorList>
            <person name="Chiriac C."/>
            <person name="Salcher M."/>
            <person name="Ghai R."/>
            <person name="Kavagutti S V."/>
        </authorList>
    </citation>
    <scope>NUCLEOTIDE SEQUENCE</scope>
</reference>
<proteinExistence type="predicted"/>
<gene>
    <name evidence="1" type="ORF">UFOVP761_2</name>
</gene>
<dbReference type="EMBL" id="LR796718">
    <property type="protein sequence ID" value="CAB4161646.1"/>
    <property type="molecule type" value="Genomic_DNA"/>
</dbReference>
<evidence type="ECO:0000313" key="1">
    <source>
        <dbReference type="EMBL" id="CAB4161646.1"/>
    </source>
</evidence>